<evidence type="ECO:0000313" key="3">
    <source>
        <dbReference type="Proteomes" id="UP001595848"/>
    </source>
</evidence>
<feature type="chain" id="PRO_5046320460" evidence="1">
    <location>
        <begin position="20"/>
        <end position="215"/>
    </location>
</feature>
<dbReference type="Proteomes" id="UP001595848">
    <property type="component" value="Unassembled WGS sequence"/>
</dbReference>
<dbReference type="RefSeq" id="WP_217964209.1">
    <property type="nucleotide sequence ID" value="NZ_JAHTBN010000003.1"/>
</dbReference>
<proteinExistence type="predicted"/>
<dbReference type="EMBL" id="JBHSBV010000002">
    <property type="protein sequence ID" value="MFC4200548.1"/>
    <property type="molecule type" value="Genomic_DNA"/>
</dbReference>
<sequence length="215" mass="23447">MPFLLCCAMAFARANPGMAMDPTVPKSLRSGDVVSEFHDGRYGRFSLRYVHGTSIVELRHAGRETTVLRIPRGHDPALVGAEMGNRFLPLSLQPYIGQGKLLLVVTLRTTGGGSGGQCGAGVEQYLKVADVHASRPRVIASHLIESCAEGTEFDSRGRKGDPFPSFYVAGGELRIRFLSYRNRLDGPFVGRLSADFQRVTIEKSHVGKREGDARS</sequence>
<protein>
    <submittedName>
        <fullName evidence="2">Uncharacterized protein</fullName>
    </submittedName>
</protein>
<accession>A0ABV8NXE1</accession>
<evidence type="ECO:0000313" key="2">
    <source>
        <dbReference type="EMBL" id="MFC4200548.1"/>
    </source>
</evidence>
<organism evidence="2 3">
    <name type="scientific">Candidimonas humi</name>
    <dbReference type="NCBI Taxonomy" id="683355"/>
    <lineage>
        <taxon>Bacteria</taxon>
        <taxon>Pseudomonadati</taxon>
        <taxon>Pseudomonadota</taxon>
        <taxon>Betaproteobacteria</taxon>
        <taxon>Burkholderiales</taxon>
        <taxon>Alcaligenaceae</taxon>
        <taxon>Candidimonas</taxon>
    </lineage>
</organism>
<feature type="signal peptide" evidence="1">
    <location>
        <begin position="1"/>
        <end position="19"/>
    </location>
</feature>
<keyword evidence="1" id="KW-0732">Signal</keyword>
<comment type="caution">
    <text evidence="2">The sequence shown here is derived from an EMBL/GenBank/DDBJ whole genome shotgun (WGS) entry which is preliminary data.</text>
</comment>
<evidence type="ECO:0000256" key="1">
    <source>
        <dbReference type="SAM" id="SignalP"/>
    </source>
</evidence>
<reference evidence="3" key="1">
    <citation type="journal article" date="2019" name="Int. J. Syst. Evol. Microbiol.">
        <title>The Global Catalogue of Microorganisms (GCM) 10K type strain sequencing project: providing services to taxonomists for standard genome sequencing and annotation.</title>
        <authorList>
            <consortium name="The Broad Institute Genomics Platform"/>
            <consortium name="The Broad Institute Genome Sequencing Center for Infectious Disease"/>
            <person name="Wu L."/>
            <person name="Ma J."/>
        </authorList>
    </citation>
    <scope>NUCLEOTIDE SEQUENCE [LARGE SCALE GENOMIC DNA]</scope>
    <source>
        <strain evidence="3">LMG 24813</strain>
    </source>
</reference>
<gene>
    <name evidence="2" type="ORF">ACFOY1_06260</name>
</gene>
<keyword evidence="3" id="KW-1185">Reference proteome</keyword>
<name>A0ABV8NXE1_9BURK</name>